<comment type="cofactor">
    <cofactor evidence="1 8">
        <name>Mg(2+)</name>
        <dbReference type="ChEBI" id="CHEBI:18420"/>
    </cofactor>
</comment>
<evidence type="ECO:0000256" key="8">
    <source>
        <dbReference type="HAMAP-Rule" id="MF_00265"/>
    </source>
</evidence>
<keyword evidence="3 8" id="KW-0540">Nuclease</keyword>
<keyword evidence="4 8" id="KW-0479">Metal-binding</keyword>
<gene>
    <name evidence="8" type="primary">vapC</name>
    <name evidence="10" type="ORF">HJA87_22930</name>
</gene>
<evidence type="ECO:0000256" key="3">
    <source>
        <dbReference type="ARBA" id="ARBA00022722"/>
    </source>
</evidence>
<dbReference type="Gene3D" id="3.40.50.1010">
    <property type="entry name" value="5'-nuclease"/>
    <property type="match status" value="1"/>
</dbReference>
<evidence type="ECO:0000256" key="6">
    <source>
        <dbReference type="ARBA" id="ARBA00022842"/>
    </source>
</evidence>
<dbReference type="InterPro" id="IPR022907">
    <property type="entry name" value="VapC_family"/>
</dbReference>
<feature type="domain" description="PIN" evidence="9">
    <location>
        <begin position="4"/>
        <end position="131"/>
    </location>
</feature>
<sequence>MTAYLLDTNIISKFAPDRTPPSDSVRAWFHARGEADALFLSVMTLSEVEKGMRSLHRRGGIERAKRLSQWLNFITDSFGDRILPMDALVARIAGALADEAESKGCHPGLGDLIIAATARAYDLTVVTENLRHFQPLDVPVDLPAAFRRERLTHRPVRPVRS</sequence>
<comment type="caution">
    <text evidence="10">The sequence shown here is derived from an EMBL/GenBank/DDBJ whole genome shotgun (WGS) entry which is preliminary data.</text>
</comment>
<feature type="binding site" evidence="8">
    <location>
        <position position="7"/>
    </location>
    <ligand>
        <name>Mg(2+)</name>
        <dbReference type="ChEBI" id="CHEBI:18420"/>
    </ligand>
</feature>
<dbReference type="CDD" id="cd18746">
    <property type="entry name" value="PIN_VapC4-5_FitB-like"/>
    <property type="match status" value="1"/>
</dbReference>
<dbReference type="RefSeq" id="WP_221148241.1">
    <property type="nucleotide sequence ID" value="NZ_JABDXC010000004.1"/>
</dbReference>
<comment type="similarity">
    <text evidence="7 8">Belongs to the PINc/VapC protein family.</text>
</comment>
<evidence type="ECO:0000259" key="9">
    <source>
        <dbReference type="Pfam" id="PF01850"/>
    </source>
</evidence>
<evidence type="ECO:0000313" key="10">
    <source>
        <dbReference type="EMBL" id="MBY3592711.1"/>
    </source>
</evidence>
<keyword evidence="6 8" id="KW-0460">Magnesium</keyword>
<evidence type="ECO:0000256" key="4">
    <source>
        <dbReference type="ARBA" id="ARBA00022723"/>
    </source>
</evidence>
<organism evidence="10 11">
    <name type="scientific">Rhizobium bangladeshense</name>
    <dbReference type="NCBI Taxonomy" id="1138189"/>
    <lineage>
        <taxon>Bacteria</taxon>
        <taxon>Pseudomonadati</taxon>
        <taxon>Pseudomonadota</taxon>
        <taxon>Alphaproteobacteria</taxon>
        <taxon>Hyphomicrobiales</taxon>
        <taxon>Rhizobiaceae</taxon>
        <taxon>Rhizobium/Agrobacterium group</taxon>
        <taxon>Rhizobium</taxon>
    </lineage>
</organism>
<dbReference type="PANTHER" id="PTHR33653">
    <property type="entry name" value="RIBONUCLEASE VAPC2"/>
    <property type="match status" value="1"/>
</dbReference>
<dbReference type="Pfam" id="PF01850">
    <property type="entry name" value="PIN"/>
    <property type="match status" value="1"/>
</dbReference>
<dbReference type="InterPro" id="IPR050556">
    <property type="entry name" value="Type_II_TA_system_RNase"/>
</dbReference>
<keyword evidence="2 8" id="KW-1277">Toxin-antitoxin system</keyword>
<dbReference type="Proteomes" id="UP000720124">
    <property type="component" value="Unassembled WGS sequence"/>
</dbReference>
<keyword evidence="8" id="KW-0800">Toxin</keyword>
<evidence type="ECO:0000313" key="11">
    <source>
        <dbReference type="Proteomes" id="UP000720124"/>
    </source>
</evidence>
<protein>
    <recommendedName>
        <fullName evidence="8">Ribonuclease VapC</fullName>
        <shortName evidence="8">RNase VapC</shortName>
        <ecNumber evidence="8">3.1.-.-</ecNumber>
    </recommendedName>
    <alternativeName>
        <fullName evidence="8">Toxin VapC</fullName>
    </alternativeName>
</protein>
<feature type="binding site" evidence="8">
    <location>
        <position position="111"/>
    </location>
    <ligand>
        <name>Mg(2+)</name>
        <dbReference type="ChEBI" id="CHEBI:18420"/>
    </ligand>
</feature>
<proteinExistence type="inferred from homology"/>
<reference evidence="10 11" key="1">
    <citation type="submission" date="2020-06" db="EMBL/GenBank/DDBJ databases">
        <title>Global-level population genomics: horizontal gene transfer, symbiosis and evolution in Rhizobia.</title>
        <authorList>
            <person name="Gai Y."/>
        </authorList>
    </citation>
    <scope>NUCLEOTIDE SEQUENCE [LARGE SCALE GENOMIC DNA]</scope>
    <source>
        <strain evidence="10 11">PLR6_1b</strain>
    </source>
</reference>
<dbReference type="InterPro" id="IPR029060">
    <property type="entry name" value="PIN-like_dom_sf"/>
</dbReference>
<evidence type="ECO:0000256" key="2">
    <source>
        <dbReference type="ARBA" id="ARBA00022649"/>
    </source>
</evidence>
<accession>A0ABS7LML9</accession>
<evidence type="ECO:0000256" key="5">
    <source>
        <dbReference type="ARBA" id="ARBA00022801"/>
    </source>
</evidence>
<keyword evidence="11" id="KW-1185">Reference proteome</keyword>
<dbReference type="HAMAP" id="MF_00265">
    <property type="entry name" value="VapC_Nob1"/>
    <property type="match status" value="1"/>
</dbReference>
<dbReference type="InterPro" id="IPR002716">
    <property type="entry name" value="PIN_dom"/>
</dbReference>
<dbReference type="EMBL" id="JABTXI010000009">
    <property type="protein sequence ID" value="MBY3592711.1"/>
    <property type="molecule type" value="Genomic_DNA"/>
</dbReference>
<dbReference type="PANTHER" id="PTHR33653:SF1">
    <property type="entry name" value="RIBONUCLEASE VAPC2"/>
    <property type="match status" value="1"/>
</dbReference>
<evidence type="ECO:0000256" key="7">
    <source>
        <dbReference type="ARBA" id="ARBA00038093"/>
    </source>
</evidence>
<comment type="function">
    <text evidence="8">Toxic component of a toxin-antitoxin (TA) system. An RNase.</text>
</comment>
<dbReference type="SUPFAM" id="SSF88723">
    <property type="entry name" value="PIN domain-like"/>
    <property type="match status" value="1"/>
</dbReference>
<name>A0ABS7LML9_9HYPH</name>
<evidence type="ECO:0000256" key="1">
    <source>
        <dbReference type="ARBA" id="ARBA00001946"/>
    </source>
</evidence>
<keyword evidence="5 8" id="KW-0378">Hydrolase</keyword>
<dbReference type="EC" id="3.1.-.-" evidence="8"/>